<protein>
    <recommendedName>
        <fullName evidence="2">F-box domain-containing protein</fullName>
    </recommendedName>
</protein>
<evidence type="ECO:0000313" key="3">
    <source>
        <dbReference type="EMBL" id="CBW76806.1"/>
    </source>
</evidence>
<feature type="region of interest" description="Disordered" evidence="1">
    <location>
        <begin position="37"/>
        <end position="64"/>
    </location>
</feature>
<organism evidence="3 4">
    <name type="scientific">Mycetohabitans rhizoxinica (strain DSM 19002 / CIP 109453 / HKI 454)</name>
    <name type="common">Paraburkholderia rhizoxinica</name>
    <dbReference type="NCBI Taxonomy" id="882378"/>
    <lineage>
        <taxon>Bacteria</taxon>
        <taxon>Pseudomonadati</taxon>
        <taxon>Pseudomonadota</taxon>
        <taxon>Betaproteobacteria</taxon>
        <taxon>Burkholderiales</taxon>
        <taxon>Burkholderiaceae</taxon>
        <taxon>Mycetohabitans</taxon>
    </lineage>
</organism>
<dbReference type="HOGENOM" id="CLU_030001_0_0_4"/>
<dbReference type="PROSITE" id="PS50181">
    <property type="entry name" value="FBOX"/>
    <property type="match status" value="1"/>
</dbReference>
<gene>
    <name evidence="3" type="ordered locus">RBRH_00326</name>
</gene>
<feature type="domain" description="F-box" evidence="2">
    <location>
        <begin position="61"/>
        <end position="111"/>
    </location>
</feature>
<evidence type="ECO:0000256" key="1">
    <source>
        <dbReference type="SAM" id="MobiDB-lite"/>
    </source>
</evidence>
<feature type="compositionally biased region" description="Low complexity" evidence="1">
    <location>
        <begin position="52"/>
        <end position="63"/>
    </location>
</feature>
<dbReference type="KEGG" id="brh:RBRH_00326"/>
<accession>E5AUN2</accession>
<name>E5AUN2_MYCRK</name>
<keyword evidence="3" id="KW-0614">Plasmid</keyword>
<reference evidence="3 4" key="1">
    <citation type="journal article" date="2011" name="J. Bacteriol.">
        <title>Complete genome sequence of Burkholderia rhizoxinica, an endosymbiont of Rhizopus microsporus.</title>
        <authorList>
            <person name="Lackner G."/>
            <person name="Moebius N."/>
            <person name="Partida-Martinez L."/>
            <person name="Hertweck C."/>
        </authorList>
    </citation>
    <scope>NUCLEOTIDE SEQUENCE [LARGE SCALE GENOMIC DNA]</scope>
    <source>
        <strain evidence="4">DSM 19002 / CIP 109453 / HKI 454</strain>
        <plasmid evidence="3 4">pBRH01</plasmid>
    </source>
</reference>
<proteinExistence type="predicted"/>
<geneLocation type="plasmid" evidence="3 4">
    <name>pBRH01</name>
</geneLocation>
<dbReference type="InterPro" id="IPR001810">
    <property type="entry name" value="F-box_dom"/>
</dbReference>
<dbReference type="AlphaFoldDB" id="E5AUN2"/>
<evidence type="ECO:0000313" key="4">
    <source>
        <dbReference type="Proteomes" id="UP000007437"/>
    </source>
</evidence>
<sequence>MAAELTFYRLLSLPMDFDLNAALNYPASYVCAGQTGQLPAASAPPRPPSDNPLTRPLPTQPTTYDDLPSELIARIGDYVPIQDVMLFATVDRRTYHAMQTRRLVHRYWQQANQAVSLASVNQLLDEIGGALSNPAQHAEPIDALSQRLRALPKAERVEAFKRVFAAAERIPQDGVRIQKALLRAFFIFPPSRRDELFDFAYAMAERRAPGQDNIWAELADSLRFFSFDSPFVEQRYQALLDRLASLRISEQAKLIPVLSNLLLYFNKTDPRVPERYALLRGHALQLPPSHQGASVGILASCVQILSKAEQFAQYTQMRDWALSLPDEQWGIALQYLLEGLKELSDEQRAQELTLLEGHLARVPMSQRVSAAFGLLKCQLFLDDVQIKRVWRQGLNLLNGAGEAALWDLLSQLRADWVLSEFSNFRWEMAVEEITRFMEASQFSEPARARFQANVDWLRSEPIIFSETEPSMLR</sequence>
<dbReference type="Proteomes" id="UP000007437">
    <property type="component" value="Plasmid pBRH01"/>
</dbReference>
<evidence type="ECO:0000259" key="2">
    <source>
        <dbReference type="PROSITE" id="PS50181"/>
    </source>
</evidence>
<dbReference type="EMBL" id="FR687360">
    <property type="protein sequence ID" value="CBW76806.1"/>
    <property type="molecule type" value="Genomic_DNA"/>
</dbReference>